<dbReference type="GO" id="GO:0008115">
    <property type="term" value="F:sarcosine oxidase activity"/>
    <property type="evidence" value="ECO:0007669"/>
    <property type="project" value="TreeGrafter"/>
</dbReference>
<accession>A0A7D9D740</accession>
<dbReference type="PANTHER" id="PTHR10961">
    <property type="entry name" value="PEROXISOMAL SARCOSINE OXIDASE"/>
    <property type="match status" value="1"/>
</dbReference>
<feature type="domain" description="FAD dependent oxidoreductase" evidence="6">
    <location>
        <begin position="5"/>
        <end position="417"/>
    </location>
</feature>
<evidence type="ECO:0000256" key="4">
    <source>
        <dbReference type="ARBA" id="ARBA00022827"/>
    </source>
</evidence>
<comment type="cofactor">
    <cofactor evidence="1">
        <name>FAD</name>
        <dbReference type="ChEBI" id="CHEBI:57692"/>
    </cofactor>
</comment>
<keyword evidence="4" id="KW-0274">FAD</keyword>
<dbReference type="InterPro" id="IPR036188">
    <property type="entry name" value="FAD/NAD-bd_sf"/>
</dbReference>
<evidence type="ECO:0000313" key="8">
    <source>
        <dbReference type="Proteomes" id="UP001152795"/>
    </source>
</evidence>
<dbReference type="Gene3D" id="3.50.50.60">
    <property type="entry name" value="FAD/NAD(P)-binding domain"/>
    <property type="match status" value="1"/>
</dbReference>
<keyword evidence="3" id="KW-0285">Flavoprotein</keyword>
<dbReference type="InterPro" id="IPR006076">
    <property type="entry name" value="FAD-dep_OxRdtase"/>
</dbReference>
<comment type="similarity">
    <text evidence="2">Belongs to the MSOX/MTOX family.</text>
</comment>
<comment type="caution">
    <text evidence="7">The sequence shown here is derived from an EMBL/GenBank/DDBJ whole genome shotgun (WGS) entry which is preliminary data.</text>
</comment>
<protein>
    <submittedName>
        <fullName evidence="7">FAD-dependent oxidoreductase</fullName>
    </submittedName>
</protein>
<proteinExistence type="inferred from homology"/>
<dbReference type="Proteomes" id="UP001152795">
    <property type="component" value="Unassembled WGS sequence"/>
</dbReference>
<evidence type="ECO:0000256" key="3">
    <source>
        <dbReference type="ARBA" id="ARBA00022630"/>
    </source>
</evidence>
<dbReference type="EMBL" id="CACRXK020000082">
    <property type="protein sequence ID" value="CAB3977974.1"/>
    <property type="molecule type" value="Genomic_DNA"/>
</dbReference>
<evidence type="ECO:0000259" key="6">
    <source>
        <dbReference type="Pfam" id="PF01266"/>
    </source>
</evidence>
<dbReference type="PANTHER" id="PTHR10961:SF7">
    <property type="entry name" value="FAD DEPENDENT OXIDOREDUCTASE DOMAIN-CONTAINING PROTEIN"/>
    <property type="match status" value="1"/>
</dbReference>
<organism evidence="7 8">
    <name type="scientific">Paramuricea clavata</name>
    <name type="common">Red gorgonian</name>
    <name type="synonym">Violescent sea-whip</name>
    <dbReference type="NCBI Taxonomy" id="317549"/>
    <lineage>
        <taxon>Eukaryota</taxon>
        <taxon>Metazoa</taxon>
        <taxon>Cnidaria</taxon>
        <taxon>Anthozoa</taxon>
        <taxon>Octocorallia</taxon>
        <taxon>Malacalcyonacea</taxon>
        <taxon>Plexauridae</taxon>
        <taxon>Paramuricea</taxon>
    </lineage>
</organism>
<keyword evidence="5" id="KW-0560">Oxidoreductase</keyword>
<evidence type="ECO:0000256" key="2">
    <source>
        <dbReference type="ARBA" id="ARBA00010989"/>
    </source>
</evidence>
<dbReference type="OrthoDB" id="5046242at2759"/>
<reference evidence="7" key="1">
    <citation type="submission" date="2020-04" db="EMBL/GenBank/DDBJ databases">
        <authorList>
            <person name="Alioto T."/>
            <person name="Alioto T."/>
            <person name="Gomez Garrido J."/>
        </authorList>
    </citation>
    <scope>NUCLEOTIDE SEQUENCE</scope>
    <source>
        <strain evidence="7">A484AB</strain>
    </source>
</reference>
<evidence type="ECO:0000313" key="7">
    <source>
        <dbReference type="EMBL" id="CAB3977974.1"/>
    </source>
</evidence>
<dbReference type="AlphaFoldDB" id="A0A7D9D740"/>
<evidence type="ECO:0000256" key="1">
    <source>
        <dbReference type="ARBA" id="ARBA00001974"/>
    </source>
</evidence>
<keyword evidence="8" id="KW-1185">Reference proteome</keyword>
<dbReference type="InterPro" id="IPR045170">
    <property type="entry name" value="MTOX"/>
</dbReference>
<gene>
    <name evidence="7" type="ORF">PACLA_8A001441</name>
</gene>
<dbReference type="Pfam" id="PF01266">
    <property type="entry name" value="DAO"/>
    <property type="match status" value="1"/>
</dbReference>
<dbReference type="Gene3D" id="3.30.9.10">
    <property type="entry name" value="D-Amino Acid Oxidase, subunit A, domain 2"/>
    <property type="match status" value="1"/>
</dbReference>
<dbReference type="SUPFAM" id="SSF51905">
    <property type="entry name" value="FAD/NAD(P)-binding domain"/>
    <property type="match status" value="1"/>
</dbReference>
<sequence length="470" mass="53110">MEMYDVIIVGGGPMGLASAYECAVKEGKKVLVLERFSEFANVHSSSVGYSRQFRVSYSEKNLSDLALKTYVMWQNLKKEMNDDSLLQLTGCLWFGDASVESSEGNIDLAIQNLKALGEIEGKDYRVLEGKEAIMNSTEFAFISRAVVEIDNPKALFTVKGGTVNVPGLVYHYVEALKIPNVMLINNARVTKIDYSDEEYVEVKAVVDGNEETYRGNKIILTSGAYVNEVLCTLHPPVDFRINVIIYLWCSTYFAEKHKPLPSGTDPVTWPIWYFFGPKPKDGSTEAPKDHNDYYGFPCEPDRPQYLRVAPAYTSQKEFDFMLFPPEINKRPLDKNALKFTSNFVHKFMPDLDPSLKEKEESTCIAGFAQLNENVHEKDEGAGFVIDFLLPESKRIVVFTGGWAMKFVPMIGKILTDLAIRGKTEYQDLIEPMNIKRGVLVDEPDCPGNQLNPSKMNITQKAKSFFENFWC</sequence>
<dbReference type="GO" id="GO:0050660">
    <property type="term" value="F:flavin adenine dinucleotide binding"/>
    <property type="evidence" value="ECO:0007669"/>
    <property type="project" value="InterPro"/>
</dbReference>
<name>A0A7D9D740_PARCT</name>
<evidence type="ECO:0000256" key="5">
    <source>
        <dbReference type="ARBA" id="ARBA00023002"/>
    </source>
</evidence>